<organism evidence="1 2">
    <name type="scientific">Lactuca sativa</name>
    <name type="common">Garden lettuce</name>
    <dbReference type="NCBI Taxonomy" id="4236"/>
    <lineage>
        <taxon>Eukaryota</taxon>
        <taxon>Viridiplantae</taxon>
        <taxon>Streptophyta</taxon>
        <taxon>Embryophyta</taxon>
        <taxon>Tracheophyta</taxon>
        <taxon>Spermatophyta</taxon>
        <taxon>Magnoliopsida</taxon>
        <taxon>eudicotyledons</taxon>
        <taxon>Gunneridae</taxon>
        <taxon>Pentapetalae</taxon>
        <taxon>asterids</taxon>
        <taxon>campanulids</taxon>
        <taxon>Asterales</taxon>
        <taxon>Asteraceae</taxon>
        <taxon>Cichorioideae</taxon>
        <taxon>Cichorieae</taxon>
        <taxon>Lactucinae</taxon>
        <taxon>Lactuca</taxon>
    </lineage>
</organism>
<name>A0A9R1VUJ1_LACSA</name>
<accession>A0A9R1VUJ1</accession>
<evidence type="ECO:0000313" key="2">
    <source>
        <dbReference type="Proteomes" id="UP000235145"/>
    </source>
</evidence>
<dbReference type="EMBL" id="NBSK02000004">
    <property type="protein sequence ID" value="KAJ0211784.1"/>
    <property type="molecule type" value="Genomic_DNA"/>
</dbReference>
<comment type="caution">
    <text evidence="1">The sequence shown here is derived from an EMBL/GenBank/DDBJ whole genome shotgun (WGS) entry which is preliminary data.</text>
</comment>
<sequence length="135" mass="15234">MERLDHQFNECPLSSTASLTDGGSLAERISGSYNYDLPKSLETSFSNEDDVPWLDHGNHTSLPPPPPLFSLTYKFLKSSRSLNPYWQAMSTCAHILEMKSHIDKLGKLGVEVSKKLAIDWVLQSLPDDKSRHEPY</sequence>
<protein>
    <submittedName>
        <fullName evidence="1">Uncharacterized protein</fullName>
    </submittedName>
</protein>
<keyword evidence="2" id="KW-1185">Reference proteome</keyword>
<dbReference type="AlphaFoldDB" id="A0A9R1VUJ1"/>
<proteinExistence type="predicted"/>
<evidence type="ECO:0000313" key="1">
    <source>
        <dbReference type="EMBL" id="KAJ0211784.1"/>
    </source>
</evidence>
<gene>
    <name evidence="1" type="ORF">LSAT_V11C400162310</name>
</gene>
<reference evidence="1 2" key="1">
    <citation type="journal article" date="2017" name="Nat. Commun.">
        <title>Genome assembly with in vitro proximity ligation data and whole-genome triplication in lettuce.</title>
        <authorList>
            <person name="Reyes-Chin-Wo S."/>
            <person name="Wang Z."/>
            <person name="Yang X."/>
            <person name="Kozik A."/>
            <person name="Arikit S."/>
            <person name="Song C."/>
            <person name="Xia L."/>
            <person name="Froenicke L."/>
            <person name="Lavelle D.O."/>
            <person name="Truco M.J."/>
            <person name="Xia R."/>
            <person name="Zhu S."/>
            <person name="Xu C."/>
            <person name="Xu H."/>
            <person name="Xu X."/>
            <person name="Cox K."/>
            <person name="Korf I."/>
            <person name="Meyers B.C."/>
            <person name="Michelmore R.W."/>
        </authorList>
    </citation>
    <scope>NUCLEOTIDE SEQUENCE [LARGE SCALE GENOMIC DNA]</scope>
    <source>
        <strain evidence="2">cv. Salinas</strain>
        <tissue evidence="1">Seedlings</tissue>
    </source>
</reference>
<dbReference type="Proteomes" id="UP000235145">
    <property type="component" value="Unassembled WGS sequence"/>
</dbReference>